<dbReference type="KEGG" id="paln:B0W48_06110"/>
<dbReference type="GO" id="GO:0015627">
    <property type="term" value="C:type II protein secretion system complex"/>
    <property type="evidence" value="ECO:0007669"/>
    <property type="project" value="TreeGrafter"/>
</dbReference>
<dbReference type="PANTHER" id="PTHR30332:SF25">
    <property type="entry name" value="SECRETIN XPSD"/>
    <property type="match status" value="1"/>
</dbReference>
<comment type="similarity">
    <text evidence="4">Belongs to the bacterial secretin family.</text>
</comment>
<proteinExistence type="inferred from homology"/>
<dbReference type="Proteomes" id="UP000188243">
    <property type="component" value="Chromosome"/>
</dbReference>
<gene>
    <name evidence="10" type="ORF">B0W48_06110</name>
</gene>
<evidence type="ECO:0000256" key="7">
    <source>
        <dbReference type="SAM" id="SignalP"/>
    </source>
</evidence>
<dbReference type="Pfam" id="PF00263">
    <property type="entry name" value="Secretin"/>
    <property type="match status" value="1"/>
</dbReference>
<feature type="compositionally biased region" description="Low complexity" evidence="6">
    <location>
        <begin position="373"/>
        <end position="401"/>
    </location>
</feature>
<feature type="domain" description="Type II/III secretion system secretin-like" evidence="8">
    <location>
        <begin position="514"/>
        <end position="677"/>
    </location>
</feature>
<evidence type="ECO:0000259" key="9">
    <source>
        <dbReference type="Pfam" id="PF03958"/>
    </source>
</evidence>
<evidence type="ECO:0000256" key="5">
    <source>
        <dbReference type="RuleBase" id="RU004004"/>
    </source>
</evidence>
<dbReference type="Pfam" id="PF03958">
    <property type="entry name" value="Secretin_N"/>
    <property type="match status" value="1"/>
</dbReference>
<dbReference type="STRING" id="247523.B0W48_06110"/>
<keyword evidence="3" id="KW-0472">Membrane</keyword>
<dbReference type="PRINTS" id="PR01032">
    <property type="entry name" value="PHAGEIV"/>
</dbReference>
<dbReference type="AlphaFoldDB" id="A0A1Q2H3S6"/>
<feature type="chain" id="PRO_5010326337" evidence="7">
    <location>
        <begin position="28"/>
        <end position="698"/>
    </location>
</feature>
<evidence type="ECO:0000256" key="3">
    <source>
        <dbReference type="ARBA" id="ARBA00023136"/>
    </source>
</evidence>
<sequence length="698" mass="75045">MNVVTMAKKLFKLTVTTCFILGTTSCASIFDPNSQTEAKQVNVAGSFLSQPNPVDDELAIQDKPLEKNNGKTERLASLSDSQQSLMLEVDLSNSFSGEDLFQVSVNALPLNDFIHYVFGELLNVSYLLEAGVKNNSTPITLDLKEQISAKKLFLLVQQILSQNTVNIVKNSNVFYLHSSSANTKTDKAFGFGRSESSVPNVSSEIVQLVPIQYGMQPGLRNVIGQLVDASTSYDAGQALLTITGKREQVIKVLSLVALLDSPAVYNKATALIGFDYLNSETFIEKVTDILKEEGITVSNGGASAASVKFVPLEHLGKVVVFASSDAIIDRVAFWRKQLDKPAAGAEQSFYIYHPRYARASDLGESLAPLLGGSLSGGNSKNRTTKNSSTSSASTAKSRTSSGNENAVQTVEGDNMRLVVDERANALIFYSTGQYYQELQPIIRQLDIMPKQVMMEVVIAEVKLTGSFAKGVQYAIQSGAATGRTENINFNTAGKGAFSYSIVGLPGNISVNLSQSDGLVNVLSRPTLLVRDGVSASISVGDDIPTVGSTTTDPINSERQTTTVQYRKTGVDLTVTPTVNAQGTVIMTIQQSISNITPDSSGAEGNPSIFERKLSTEVVAGDGQTVMLGGLISENKSNGAASVPFFGSLPVFGHLFRSDSRSSDKTELVILVTPRIVQNTEDWHRVKQSFIKGLDNLTF</sequence>
<dbReference type="InterPro" id="IPR005644">
    <property type="entry name" value="NolW-like"/>
</dbReference>
<evidence type="ECO:0000256" key="4">
    <source>
        <dbReference type="RuleBase" id="RU004003"/>
    </source>
</evidence>
<dbReference type="GO" id="GO:0009306">
    <property type="term" value="P:protein secretion"/>
    <property type="evidence" value="ECO:0007669"/>
    <property type="project" value="InterPro"/>
</dbReference>
<keyword evidence="5" id="KW-0813">Transport</keyword>
<dbReference type="PANTHER" id="PTHR30332">
    <property type="entry name" value="PROBABLE GENERAL SECRETION PATHWAY PROTEIN D"/>
    <property type="match status" value="1"/>
</dbReference>
<reference evidence="10 11" key="1">
    <citation type="submission" date="2017-02" db="EMBL/GenBank/DDBJ databases">
        <title>Complete genome sequence of the cold-active Pseudoalteromonas aliena strain EH1 isolated from Arctic seawater.</title>
        <authorList>
            <person name="Kim E."/>
            <person name="Heo E."/>
            <person name="Kim H."/>
            <person name="Kim D."/>
        </authorList>
    </citation>
    <scope>NUCLEOTIDE SEQUENCE [LARGE SCALE GENOMIC DNA]</scope>
    <source>
        <strain evidence="10 11">EH1</strain>
    </source>
</reference>
<dbReference type="InterPro" id="IPR004845">
    <property type="entry name" value="T2SS_GspD_CS"/>
</dbReference>
<feature type="signal peptide" evidence="7">
    <location>
        <begin position="1"/>
        <end position="27"/>
    </location>
</feature>
<dbReference type="Gene3D" id="3.30.1370.120">
    <property type="match status" value="2"/>
</dbReference>
<dbReference type="PRINTS" id="PR00811">
    <property type="entry name" value="BCTERIALGSPD"/>
</dbReference>
<evidence type="ECO:0000259" key="8">
    <source>
        <dbReference type="Pfam" id="PF00263"/>
    </source>
</evidence>
<comment type="subcellular location">
    <subcellularLocation>
        <location evidence="5">Cell outer membrane</location>
    </subcellularLocation>
    <subcellularLocation>
        <location evidence="1">Membrane</location>
    </subcellularLocation>
</comment>
<name>A0A1Q2H3S6_9GAMM</name>
<dbReference type="EMBL" id="CP019628">
    <property type="protein sequence ID" value="AQQ02026.1"/>
    <property type="molecule type" value="Genomic_DNA"/>
</dbReference>
<dbReference type="InterPro" id="IPR001775">
    <property type="entry name" value="GspD/PilQ"/>
</dbReference>
<accession>A0A1Q2H3S6</accession>
<dbReference type="InterPro" id="IPR050810">
    <property type="entry name" value="Bact_Secretion_Sys_Channel"/>
</dbReference>
<dbReference type="PROSITE" id="PS00875">
    <property type="entry name" value="T2SP_D"/>
    <property type="match status" value="1"/>
</dbReference>
<dbReference type="GO" id="GO:0009279">
    <property type="term" value="C:cell outer membrane"/>
    <property type="evidence" value="ECO:0007669"/>
    <property type="project" value="UniProtKB-SubCell"/>
</dbReference>
<feature type="region of interest" description="Disordered" evidence="6">
    <location>
        <begin position="373"/>
        <end position="408"/>
    </location>
</feature>
<dbReference type="InterPro" id="IPR038591">
    <property type="entry name" value="NolW-like_sf"/>
</dbReference>
<evidence type="ECO:0000313" key="10">
    <source>
        <dbReference type="EMBL" id="AQQ02026.1"/>
    </source>
</evidence>
<evidence type="ECO:0000256" key="1">
    <source>
        <dbReference type="ARBA" id="ARBA00004370"/>
    </source>
</evidence>
<feature type="domain" description="NolW-like" evidence="9">
    <location>
        <begin position="351"/>
        <end position="451"/>
    </location>
</feature>
<evidence type="ECO:0000313" key="11">
    <source>
        <dbReference type="Proteomes" id="UP000188243"/>
    </source>
</evidence>
<evidence type="ECO:0000256" key="2">
    <source>
        <dbReference type="ARBA" id="ARBA00022729"/>
    </source>
</evidence>
<organism evidence="10 11">
    <name type="scientific">Pseudoalteromonas aliena</name>
    <dbReference type="NCBI Taxonomy" id="247523"/>
    <lineage>
        <taxon>Bacteria</taxon>
        <taxon>Pseudomonadati</taxon>
        <taxon>Pseudomonadota</taxon>
        <taxon>Gammaproteobacteria</taxon>
        <taxon>Alteromonadales</taxon>
        <taxon>Pseudoalteromonadaceae</taxon>
        <taxon>Pseudoalteromonas</taxon>
    </lineage>
</organism>
<keyword evidence="2 7" id="KW-0732">Signal</keyword>
<dbReference type="InterPro" id="IPR004846">
    <property type="entry name" value="T2SS/T3SS_dom"/>
</dbReference>
<protein>
    <submittedName>
        <fullName evidence="10">Type II secretory pathway protein</fullName>
    </submittedName>
</protein>
<evidence type="ECO:0000256" key="6">
    <source>
        <dbReference type="SAM" id="MobiDB-lite"/>
    </source>
</evidence>